<dbReference type="Proteomes" id="UP000294194">
    <property type="component" value="Unassembled WGS sequence"/>
</dbReference>
<name>A0A4Q9GTN0_9MICO</name>
<dbReference type="EMBL" id="SISG01000001">
    <property type="protein sequence ID" value="TBN58081.1"/>
    <property type="molecule type" value="Genomic_DNA"/>
</dbReference>
<proteinExistence type="predicted"/>
<sequence length="239" mass="25968">MPGTHPATTTGYIISTYDISPDDVSTLLERFTVVPAATRSGGIPATGWARLAMALHPLHGSSDVLVIADLADGTSIVIDWGRKDYWRHGGTGLFPVEATMTNVRIYRAPGARLPFLVEKPDDLSTLLWYVGFHAFPDATAWWFADDCRYQLSRWPDFTSLEHDPDHVRMTALLGSGTYTAQELGQAAGVSPVAAQRLLNALGLMGLLRETPVLAGAPVVPTTERSRGLFGRLRARLGLI</sequence>
<accession>A0A4Q9GTN0</accession>
<gene>
    <name evidence="1" type="ORF">EYE40_12130</name>
</gene>
<keyword evidence="2" id="KW-1185">Reference proteome</keyword>
<evidence type="ECO:0000313" key="1">
    <source>
        <dbReference type="EMBL" id="TBN58081.1"/>
    </source>
</evidence>
<organism evidence="1 2">
    <name type="scientific">Glaciihabitans arcticus</name>
    <dbReference type="NCBI Taxonomy" id="2668039"/>
    <lineage>
        <taxon>Bacteria</taxon>
        <taxon>Bacillati</taxon>
        <taxon>Actinomycetota</taxon>
        <taxon>Actinomycetes</taxon>
        <taxon>Micrococcales</taxon>
        <taxon>Microbacteriaceae</taxon>
        <taxon>Glaciihabitans</taxon>
    </lineage>
</organism>
<dbReference type="AlphaFoldDB" id="A0A4Q9GTN0"/>
<protein>
    <submittedName>
        <fullName evidence="1">Uncharacterized protein</fullName>
    </submittedName>
</protein>
<dbReference type="RefSeq" id="WP_130982190.1">
    <property type="nucleotide sequence ID" value="NZ_SISG01000001.1"/>
</dbReference>
<reference evidence="2" key="1">
    <citation type="submission" date="2019-02" db="EMBL/GenBank/DDBJ databases">
        <title>Glaciihabitans arcticus sp. nov., a psychrotolerant bacterium isolated from polar soil.</title>
        <authorList>
            <person name="Dahal R.H."/>
        </authorList>
    </citation>
    <scope>NUCLEOTIDE SEQUENCE [LARGE SCALE GENOMIC DNA]</scope>
    <source>
        <strain evidence="2">RP-3-7</strain>
    </source>
</reference>
<evidence type="ECO:0000313" key="2">
    <source>
        <dbReference type="Proteomes" id="UP000294194"/>
    </source>
</evidence>
<comment type="caution">
    <text evidence="1">The sequence shown here is derived from an EMBL/GenBank/DDBJ whole genome shotgun (WGS) entry which is preliminary data.</text>
</comment>